<proteinExistence type="predicted"/>
<keyword evidence="2" id="KW-1185">Reference proteome</keyword>
<evidence type="ECO:0000313" key="2">
    <source>
        <dbReference type="Proteomes" id="UP000050786"/>
    </source>
</evidence>
<gene>
    <name evidence="1" type="ORF">RUM4293_03828</name>
</gene>
<organism evidence="1 2">
    <name type="scientific">Ruegeria atlantica</name>
    <dbReference type="NCBI Taxonomy" id="81569"/>
    <lineage>
        <taxon>Bacteria</taxon>
        <taxon>Pseudomonadati</taxon>
        <taxon>Pseudomonadota</taxon>
        <taxon>Alphaproteobacteria</taxon>
        <taxon>Rhodobacterales</taxon>
        <taxon>Roseobacteraceae</taxon>
        <taxon>Ruegeria</taxon>
    </lineage>
</organism>
<protein>
    <submittedName>
        <fullName evidence="1">Uncharacterized protein</fullName>
    </submittedName>
</protein>
<name>A0A0P1E7P1_9RHOB</name>
<dbReference type="AlphaFoldDB" id="A0A0P1E7P1"/>
<evidence type="ECO:0000313" key="1">
    <source>
        <dbReference type="EMBL" id="CUH44919.1"/>
    </source>
</evidence>
<dbReference type="Proteomes" id="UP000050786">
    <property type="component" value="Unassembled WGS sequence"/>
</dbReference>
<accession>A0A0P1E7P1</accession>
<sequence>MSGVARRHLFVKRVIKWDLVLSWTMKTRPFASVGQYARSAFVHGICTNFCTERTPEVLCCKGLQTQQKPIRARGGQGRLSILNSNRLIAHFLPNAE</sequence>
<reference evidence="2" key="1">
    <citation type="submission" date="2015-09" db="EMBL/GenBank/DDBJ databases">
        <authorList>
            <person name="Rodrigo-Torres L."/>
            <person name="Arahal D.R."/>
        </authorList>
    </citation>
    <scope>NUCLEOTIDE SEQUENCE [LARGE SCALE GENOMIC DNA]</scope>
    <source>
        <strain evidence="2">CECT 4293</strain>
    </source>
</reference>
<dbReference type="EMBL" id="CYPS01000057">
    <property type="protein sequence ID" value="CUH44919.1"/>
    <property type="molecule type" value="Genomic_DNA"/>
</dbReference>